<dbReference type="GeneID" id="81400169"/>
<dbReference type="RefSeq" id="XP_056526165.1">
    <property type="nucleotide sequence ID" value="XM_056660999.1"/>
</dbReference>
<feature type="region of interest" description="Disordered" evidence="1">
    <location>
        <begin position="951"/>
        <end position="976"/>
    </location>
</feature>
<dbReference type="OrthoDB" id="2195431at2759"/>
<feature type="region of interest" description="Disordered" evidence="1">
    <location>
        <begin position="284"/>
        <end position="316"/>
    </location>
</feature>
<dbReference type="Proteomes" id="UP001149079">
    <property type="component" value="Unassembled WGS sequence"/>
</dbReference>
<dbReference type="InterPro" id="IPR003959">
    <property type="entry name" value="ATPase_AAA_core"/>
</dbReference>
<feature type="region of interest" description="Disordered" evidence="1">
    <location>
        <begin position="94"/>
        <end position="163"/>
    </location>
</feature>
<reference evidence="3" key="2">
    <citation type="journal article" date="2023" name="IMA Fungus">
        <title>Comparative genomic study of the Penicillium genus elucidates a diverse pangenome and 15 lateral gene transfer events.</title>
        <authorList>
            <person name="Petersen C."/>
            <person name="Sorensen T."/>
            <person name="Nielsen M.R."/>
            <person name="Sondergaard T.E."/>
            <person name="Sorensen J.L."/>
            <person name="Fitzpatrick D.A."/>
            <person name="Frisvad J.C."/>
            <person name="Nielsen K.L."/>
        </authorList>
    </citation>
    <scope>NUCLEOTIDE SEQUENCE</scope>
    <source>
        <strain evidence="3">IBT 22155</strain>
    </source>
</reference>
<dbReference type="InterPro" id="IPR003593">
    <property type="entry name" value="AAA+_ATPase"/>
</dbReference>
<feature type="compositionally biased region" description="Polar residues" evidence="1">
    <location>
        <begin position="202"/>
        <end position="211"/>
    </location>
</feature>
<dbReference type="SUPFAM" id="SSF52540">
    <property type="entry name" value="P-loop containing nucleoside triphosphate hydrolases"/>
    <property type="match status" value="1"/>
</dbReference>
<organism evidence="3 4">
    <name type="scientific">Penicillium bovifimosum</name>
    <dbReference type="NCBI Taxonomy" id="126998"/>
    <lineage>
        <taxon>Eukaryota</taxon>
        <taxon>Fungi</taxon>
        <taxon>Dikarya</taxon>
        <taxon>Ascomycota</taxon>
        <taxon>Pezizomycotina</taxon>
        <taxon>Eurotiomycetes</taxon>
        <taxon>Eurotiomycetidae</taxon>
        <taxon>Eurotiales</taxon>
        <taxon>Aspergillaceae</taxon>
        <taxon>Penicillium</taxon>
    </lineage>
</organism>
<feature type="compositionally biased region" description="Acidic residues" evidence="1">
    <location>
        <begin position="152"/>
        <end position="162"/>
    </location>
</feature>
<dbReference type="CDD" id="cd00009">
    <property type="entry name" value="AAA"/>
    <property type="match status" value="1"/>
</dbReference>
<dbReference type="Gene3D" id="3.40.50.300">
    <property type="entry name" value="P-loop containing nucleotide triphosphate hydrolases"/>
    <property type="match status" value="1"/>
</dbReference>
<name>A0A9W9LBA1_9EURO</name>
<feature type="domain" description="AAA+ ATPase" evidence="2">
    <location>
        <begin position="372"/>
        <end position="534"/>
    </location>
</feature>
<accession>A0A9W9LBA1</accession>
<feature type="region of interest" description="Disordered" evidence="1">
    <location>
        <begin position="993"/>
        <end position="1017"/>
    </location>
</feature>
<dbReference type="GO" id="GO:0005634">
    <property type="term" value="C:nucleus"/>
    <property type="evidence" value="ECO:0007669"/>
    <property type="project" value="TreeGrafter"/>
</dbReference>
<dbReference type="AlphaFoldDB" id="A0A9W9LBA1"/>
<feature type="region of interest" description="Disordered" evidence="1">
    <location>
        <begin position="197"/>
        <end position="224"/>
    </location>
</feature>
<evidence type="ECO:0000259" key="2">
    <source>
        <dbReference type="SMART" id="SM00382"/>
    </source>
</evidence>
<protein>
    <submittedName>
        <fullName evidence="3">ATPase AAA-type core</fullName>
    </submittedName>
</protein>
<feature type="compositionally biased region" description="Polar residues" evidence="1">
    <location>
        <begin position="299"/>
        <end position="308"/>
    </location>
</feature>
<keyword evidence="4" id="KW-1185">Reference proteome</keyword>
<dbReference type="SMART" id="SM00382">
    <property type="entry name" value="AAA"/>
    <property type="match status" value="1"/>
</dbReference>
<comment type="caution">
    <text evidence="3">The sequence shown here is derived from an EMBL/GenBank/DDBJ whole genome shotgun (WGS) entry which is preliminary data.</text>
</comment>
<feature type="compositionally biased region" description="Polar residues" evidence="1">
    <location>
        <begin position="114"/>
        <end position="124"/>
    </location>
</feature>
<dbReference type="Pfam" id="PF00004">
    <property type="entry name" value="AAA"/>
    <property type="match status" value="1"/>
</dbReference>
<feature type="region of interest" description="Disordered" evidence="1">
    <location>
        <begin position="774"/>
        <end position="795"/>
    </location>
</feature>
<dbReference type="PANTHER" id="PTHR23389">
    <property type="entry name" value="CHROMOSOME TRANSMISSION FIDELITY FACTOR 18"/>
    <property type="match status" value="1"/>
</dbReference>
<dbReference type="GO" id="GO:0005524">
    <property type="term" value="F:ATP binding"/>
    <property type="evidence" value="ECO:0007669"/>
    <property type="project" value="InterPro"/>
</dbReference>
<proteinExistence type="predicted"/>
<dbReference type="GO" id="GO:0003677">
    <property type="term" value="F:DNA binding"/>
    <property type="evidence" value="ECO:0007669"/>
    <property type="project" value="TreeGrafter"/>
</dbReference>
<dbReference type="PANTHER" id="PTHR23389:SF3">
    <property type="entry name" value="CHROMOSOME TRANSMISSION FIDELITY PROTEIN 18 HOMOLOG"/>
    <property type="match status" value="1"/>
</dbReference>
<evidence type="ECO:0000313" key="3">
    <source>
        <dbReference type="EMBL" id="KAJ5145691.1"/>
    </source>
</evidence>
<reference evidence="3" key="1">
    <citation type="submission" date="2022-11" db="EMBL/GenBank/DDBJ databases">
        <authorList>
            <person name="Petersen C."/>
        </authorList>
    </citation>
    <scope>NUCLEOTIDE SEQUENCE</scope>
    <source>
        <strain evidence="3">IBT 22155</strain>
    </source>
</reference>
<gene>
    <name evidence="3" type="ORF">N7515_000255</name>
</gene>
<dbReference type="GO" id="GO:0016887">
    <property type="term" value="F:ATP hydrolysis activity"/>
    <property type="evidence" value="ECO:0007669"/>
    <property type="project" value="InterPro"/>
</dbReference>
<evidence type="ECO:0000256" key="1">
    <source>
        <dbReference type="SAM" id="MobiDB-lite"/>
    </source>
</evidence>
<dbReference type="InterPro" id="IPR027417">
    <property type="entry name" value="P-loop_NTPase"/>
</dbReference>
<evidence type="ECO:0000313" key="4">
    <source>
        <dbReference type="Proteomes" id="UP001149079"/>
    </source>
</evidence>
<feature type="compositionally biased region" description="Acidic residues" evidence="1">
    <location>
        <begin position="778"/>
        <end position="789"/>
    </location>
</feature>
<dbReference type="EMBL" id="JAPQKL010000001">
    <property type="protein sequence ID" value="KAJ5145691.1"/>
    <property type="molecule type" value="Genomic_DNA"/>
</dbReference>
<sequence length="1048" mass="115947">MLPSSPFLSSFDPALHLHSESPGHTLNPPSESFSDDIEAIHLHCQEQTRNRVVIQHRAWDLCDVFRSEDDIRQDTPTKTVTTPRPFSRVSTRKLSFIPSSPPTRMPFIAPSGALTPTSGNATNDSQKRKGTDGEAGSQPTEPKRPRMIGGFVDDDDDDEDDLPAFRDEQMDIQYDLPPQEPSAELPNILAPRPAVTKPSEAVNATPSSSRTLPVLTPRPAPTAPKRFQIKTCAGKTHNVSQKKAQASVSYQRMIASRSEVEPGKARKSYYGVDIHQLLDEVAKDTNSSKAVPQPRVQRTIETSHISPKQQKKDSAMWTEKYRARKFTDLIGDERTHRSVLRWLKGWESIVFPGIAKSRAKKPAKDDEEEYIHRKVLLLSGPPGLGKTTLAHVCARQAGFEVLEINASDDRSKDVVKGRIRDALGTENVKGMNVQIGNTQVRRAGKPVCVVVDEVDGVTGGSGSGGEGGFMKALIDLVLLDQRNAKWASEGNKGKKRKGDNFRFMRPLILVCNDLYHSSLRPLRASSIAEMITVRQAPLENVVQRVKVIFDREGIPCDADGARRLCEAAWGMVSKKHRTAKSQGSAQGDIRSVLVAAEFVAQKLRNEALSSSLRLTKKWLESRVLNPSAEGSSFFKELSRGGTREIVNRVFTEGAGFADAPANMSFQDRFDTPNSRVPVGVADLRKRHAINRLREMVDASGDHDRCVSECFASYPIQQYQDDNYFSKPNAAHDWLYFHDLISSKVHSSQEWELAPYLSQSVVAFHHLFATAMGRTTEDDKNDDGEDEDAEEAHPFSGPRADFAAFEALKQNRAAMTAFHASLSAPMTRMFRSTESVITDLIPYLIRMLSPDVKPVIIRGNGEQRSTATVRKESERALVQAAVHVMTGMGLTFEKVRVEHEGSHGGWAYRMEPPIDSLVVFSKIKGSTIETSGSTAPVRYAVRQVLDQEYRKATTRKQSDAMSASKLGAKGSRKSDDGVAAKALRDAAIKRDFFGRVVDEPTPQPRDPDSAEAWADESSKAGRKVWVTFHEGFSNAVRKPISMGELMAGL</sequence>